<comment type="subcellular location">
    <subcellularLocation>
        <location evidence="1">Nucleus</location>
    </subcellularLocation>
</comment>
<dbReference type="CDD" id="cd00202">
    <property type="entry name" value="ZnF_GATA"/>
    <property type="match status" value="2"/>
</dbReference>
<evidence type="ECO:0000256" key="1">
    <source>
        <dbReference type="ARBA" id="ARBA00004123"/>
    </source>
</evidence>
<dbReference type="AlphaFoldDB" id="A0AAD7EBV4"/>
<dbReference type="GO" id="GO:0045944">
    <property type="term" value="P:positive regulation of transcription by RNA polymerase II"/>
    <property type="evidence" value="ECO:0007669"/>
    <property type="project" value="TreeGrafter"/>
</dbReference>
<dbReference type="GO" id="GO:0000122">
    <property type="term" value="P:negative regulation of transcription by RNA polymerase II"/>
    <property type="evidence" value="ECO:0007669"/>
    <property type="project" value="TreeGrafter"/>
</dbReference>
<sequence length="198" mass="21719">MRIRACASVLMCSLSESGSDVSSVYAESGSPPGSALGRERIADWVGDLGDQSEAEEGGPAPDARGSKKMCSHCHATSTPLWRRDPVSQRPLCNACGLYLQQRNKLRPQELIEADDDDADGDYSDDGAPDAEYTGPKCSHCLTLKTSVWRRSKTGAQVCNACGVYERLRGKERPLSLRRNRIKPYTKHLAMTSRMRGLQ</sequence>
<dbReference type="GO" id="GO:0005634">
    <property type="term" value="C:nucleus"/>
    <property type="evidence" value="ECO:0007669"/>
    <property type="project" value="UniProtKB-SubCell"/>
</dbReference>
<dbReference type="SUPFAM" id="SSF57716">
    <property type="entry name" value="Glucocorticoid receptor-like (DNA-binding domain)"/>
    <property type="match status" value="2"/>
</dbReference>
<feature type="domain" description="GATA-type" evidence="8">
    <location>
        <begin position="131"/>
        <end position="184"/>
    </location>
</feature>
<evidence type="ECO:0000256" key="6">
    <source>
        <dbReference type="PROSITE-ProRule" id="PRU00094"/>
    </source>
</evidence>
<proteinExistence type="predicted"/>
<evidence type="ECO:0000256" key="4">
    <source>
        <dbReference type="ARBA" id="ARBA00022833"/>
    </source>
</evidence>
<evidence type="ECO:0000313" key="10">
    <source>
        <dbReference type="Proteomes" id="UP001218218"/>
    </source>
</evidence>
<dbReference type="InterPro" id="IPR000679">
    <property type="entry name" value="Znf_GATA"/>
</dbReference>
<dbReference type="EMBL" id="JARIHO010000077">
    <property type="protein sequence ID" value="KAJ7310814.1"/>
    <property type="molecule type" value="Genomic_DNA"/>
</dbReference>
<gene>
    <name evidence="9" type="ORF">DFH08DRAFT_455922</name>
</gene>
<dbReference type="PANTHER" id="PTHR10071:SF281">
    <property type="entry name" value="BOX A-BINDING FACTOR-RELATED"/>
    <property type="match status" value="1"/>
</dbReference>
<organism evidence="9 10">
    <name type="scientific">Mycena albidolilacea</name>
    <dbReference type="NCBI Taxonomy" id="1033008"/>
    <lineage>
        <taxon>Eukaryota</taxon>
        <taxon>Fungi</taxon>
        <taxon>Dikarya</taxon>
        <taxon>Basidiomycota</taxon>
        <taxon>Agaricomycotina</taxon>
        <taxon>Agaricomycetes</taxon>
        <taxon>Agaricomycetidae</taxon>
        <taxon>Agaricales</taxon>
        <taxon>Marasmiineae</taxon>
        <taxon>Mycenaceae</taxon>
        <taxon>Mycena</taxon>
    </lineage>
</organism>
<comment type="caution">
    <text evidence="9">The sequence shown here is derived from an EMBL/GenBank/DDBJ whole genome shotgun (WGS) entry which is preliminary data.</text>
</comment>
<dbReference type="GO" id="GO:0008270">
    <property type="term" value="F:zinc ion binding"/>
    <property type="evidence" value="ECO:0007669"/>
    <property type="project" value="UniProtKB-KW"/>
</dbReference>
<evidence type="ECO:0000313" key="9">
    <source>
        <dbReference type="EMBL" id="KAJ7310814.1"/>
    </source>
</evidence>
<dbReference type="GO" id="GO:0000981">
    <property type="term" value="F:DNA-binding transcription factor activity, RNA polymerase II-specific"/>
    <property type="evidence" value="ECO:0007669"/>
    <property type="project" value="TreeGrafter"/>
</dbReference>
<keyword evidence="10" id="KW-1185">Reference proteome</keyword>
<feature type="region of interest" description="Disordered" evidence="7">
    <location>
        <begin position="21"/>
        <end position="68"/>
    </location>
</feature>
<evidence type="ECO:0000259" key="8">
    <source>
        <dbReference type="PROSITE" id="PS50114"/>
    </source>
</evidence>
<keyword evidence="4" id="KW-0862">Zinc</keyword>
<dbReference type="GO" id="GO:0000978">
    <property type="term" value="F:RNA polymerase II cis-regulatory region sequence-specific DNA binding"/>
    <property type="evidence" value="ECO:0007669"/>
    <property type="project" value="TreeGrafter"/>
</dbReference>
<evidence type="ECO:0000256" key="2">
    <source>
        <dbReference type="ARBA" id="ARBA00022723"/>
    </source>
</evidence>
<evidence type="ECO:0000256" key="7">
    <source>
        <dbReference type="SAM" id="MobiDB-lite"/>
    </source>
</evidence>
<dbReference type="InterPro" id="IPR013088">
    <property type="entry name" value="Znf_NHR/GATA"/>
</dbReference>
<dbReference type="GO" id="GO:0045165">
    <property type="term" value="P:cell fate commitment"/>
    <property type="evidence" value="ECO:0007669"/>
    <property type="project" value="TreeGrafter"/>
</dbReference>
<keyword evidence="3 6" id="KW-0863">Zinc-finger</keyword>
<dbReference type="PRINTS" id="PR00619">
    <property type="entry name" value="GATAZNFINGER"/>
</dbReference>
<dbReference type="SMART" id="SM00401">
    <property type="entry name" value="ZnF_GATA"/>
    <property type="match status" value="2"/>
</dbReference>
<evidence type="ECO:0000256" key="3">
    <source>
        <dbReference type="ARBA" id="ARBA00022771"/>
    </source>
</evidence>
<name>A0AAD7EBV4_9AGAR</name>
<dbReference type="Proteomes" id="UP001218218">
    <property type="component" value="Unassembled WGS sequence"/>
</dbReference>
<dbReference type="Gene3D" id="3.30.50.10">
    <property type="entry name" value="Erythroid Transcription Factor GATA-1, subunit A"/>
    <property type="match status" value="2"/>
</dbReference>
<keyword evidence="2" id="KW-0479">Metal-binding</keyword>
<dbReference type="PROSITE" id="PS50114">
    <property type="entry name" value="GATA_ZN_FINGER_2"/>
    <property type="match status" value="2"/>
</dbReference>
<dbReference type="InterPro" id="IPR039355">
    <property type="entry name" value="Transcription_factor_GATA"/>
</dbReference>
<reference evidence="9" key="1">
    <citation type="submission" date="2023-03" db="EMBL/GenBank/DDBJ databases">
        <title>Massive genome expansion in bonnet fungi (Mycena s.s.) driven by repeated elements and novel gene families across ecological guilds.</title>
        <authorList>
            <consortium name="Lawrence Berkeley National Laboratory"/>
            <person name="Harder C.B."/>
            <person name="Miyauchi S."/>
            <person name="Viragh M."/>
            <person name="Kuo A."/>
            <person name="Thoen E."/>
            <person name="Andreopoulos B."/>
            <person name="Lu D."/>
            <person name="Skrede I."/>
            <person name="Drula E."/>
            <person name="Henrissat B."/>
            <person name="Morin E."/>
            <person name="Kohler A."/>
            <person name="Barry K."/>
            <person name="LaButti K."/>
            <person name="Morin E."/>
            <person name="Salamov A."/>
            <person name="Lipzen A."/>
            <person name="Mereny Z."/>
            <person name="Hegedus B."/>
            <person name="Baldrian P."/>
            <person name="Stursova M."/>
            <person name="Weitz H."/>
            <person name="Taylor A."/>
            <person name="Grigoriev I.V."/>
            <person name="Nagy L.G."/>
            <person name="Martin F."/>
            <person name="Kauserud H."/>
        </authorList>
    </citation>
    <scope>NUCLEOTIDE SEQUENCE</scope>
    <source>
        <strain evidence="9">CBHHK002</strain>
    </source>
</reference>
<dbReference type="PROSITE" id="PS00344">
    <property type="entry name" value="GATA_ZN_FINGER_1"/>
    <property type="match status" value="1"/>
</dbReference>
<feature type="domain" description="GATA-type" evidence="8">
    <location>
        <begin position="64"/>
        <end position="107"/>
    </location>
</feature>
<dbReference type="PANTHER" id="PTHR10071">
    <property type="entry name" value="TRANSCRIPTION FACTOR GATA FAMILY MEMBER"/>
    <property type="match status" value="1"/>
</dbReference>
<accession>A0AAD7EBV4</accession>
<protein>
    <recommendedName>
        <fullName evidence="8">GATA-type domain-containing protein</fullName>
    </recommendedName>
</protein>
<keyword evidence="5" id="KW-0539">Nucleus</keyword>
<evidence type="ECO:0000256" key="5">
    <source>
        <dbReference type="ARBA" id="ARBA00023242"/>
    </source>
</evidence>
<dbReference type="Pfam" id="PF00320">
    <property type="entry name" value="GATA"/>
    <property type="match status" value="2"/>
</dbReference>